<sequence length="207" mass="23271">MTNLLQHCPFCQQYISSKRSHRKHTFENTTAMRKSLFVPLLVLTFAVFALGCEDNEFDENGTCKKCHERCVGCSGPQYYLGPGGCKMCTVAQKHIFGYSECLKMLKEEHANATCQNLEFHYFEEAADDDEEVVHGYCKECHGLCAQKKGCVGPRVDQCLGCELAGMKHGELHHCLRKCPPSHPNLNADNVCQKKPVFESSTTPLPNY</sequence>
<dbReference type="SUPFAM" id="SSF57184">
    <property type="entry name" value="Growth factor receptor domain"/>
    <property type="match status" value="1"/>
</dbReference>
<dbReference type="Gene3D" id="2.10.220.10">
    <property type="entry name" value="Hormone Receptor, Insulin-like Growth Factor Receptor 1, Chain A, domain 2"/>
    <property type="match status" value="1"/>
</dbReference>
<evidence type="ECO:0000313" key="2">
    <source>
        <dbReference type="WBParaSite" id="Pan_g6153.t1"/>
    </source>
</evidence>
<reference evidence="2" key="2">
    <citation type="submission" date="2020-10" db="UniProtKB">
        <authorList>
            <consortium name="WormBaseParasite"/>
        </authorList>
    </citation>
    <scope>IDENTIFICATION</scope>
</reference>
<organism evidence="1 2">
    <name type="scientific">Panagrellus redivivus</name>
    <name type="common">Microworm</name>
    <dbReference type="NCBI Taxonomy" id="6233"/>
    <lineage>
        <taxon>Eukaryota</taxon>
        <taxon>Metazoa</taxon>
        <taxon>Ecdysozoa</taxon>
        <taxon>Nematoda</taxon>
        <taxon>Chromadorea</taxon>
        <taxon>Rhabditida</taxon>
        <taxon>Tylenchina</taxon>
        <taxon>Panagrolaimomorpha</taxon>
        <taxon>Panagrolaimoidea</taxon>
        <taxon>Panagrolaimidae</taxon>
        <taxon>Panagrellus</taxon>
    </lineage>
</organism>
<reference evidence="1" key="1">
    <citation type="journal article" date="2013" name="Genetics">
        <title>The draft genome and transcriptome of Panagrellus redivivus are shaped by the harsh demands of a free-living lifestyle.</title>
        <authorList>
            <person name="Srinivasan J."/>
            <person name="Dillman A.R."/>
            <person name="Macchietto M.G."/>
            <person name="Heikkinen L."/>
            <person name="Lakso M."/>
            <person name="Fracchia K.M."/>
            <person name="Antoshechkin I."/>
            <person name="Mortazavi A."/>
            <person name="Wong G."/>
            <person name="Sternberg P.W."/>
        </authorList>
    </citation>
    <scope>NUCLEOTIDE SEQUENCE [LARGE SCALE GENOMIC DNA]</scope>
    <source>
        <strain evidence="1">MT8872</strain>
    </source>
</reference>
<dbReference type="InterPro" id="IPR006212">
    <property type="entry name" value="Furin_repeat"/>
</dbReference>
<protein>
    <submittedName>
        <fullName evidence="2">TNFR-Cys domain-containing protein</fullName>
    </submittedName>
</protein>
<dbReference type="AlphaFoldDB" id="A0A7E4W498"/>
<evidence type="ECO:0000313" key="1">
    <source>
        <dbReference type="Proteomes" id="UP000492821"/>
    </source>
</evidence>
<dbReference type="SMART" id="SM00261">
    <property type="entry name" value="FU"/>
    <property type="match status" value="2"/>
</dbReference>
<dbReference type="WBParaSite" id="Pan_g6153.t1">
    <property type="protein sequence ID" value="Pan_g6153.t1"/>
    <property type="gene ID" value="Pan_g6153"/>
</dbReference>
<accession>A0A7E4W498</accession>
<dbReference type="InterPro" id="IPR009030">
    <property type="entry name" value="Growth_fac_rcpt_cys_sf"/>
</dbReference>
<dbReference type="Proteomes" id="UP000492821">
    <property type="component" value="Unassembled WGS sequence"/>
</dbReference>
<keyword evidence="1" id="KW-1185">Reference proteome</keyword>
<proteinExistence type="predicted"/>
<name>A0A7E4W498_PANRE</name>